<proteinExistence type="predicted"/>
<keyword evidence="3" id="KW-1185">Reference proteome</keyword>
<dbReference type="Proteomes" id="UP001437256">
    <property type="component" value="Unassembled WGS sequence"/>
</dbReference>
<reference evidence="2 3" key="1">
    <citation type="submission" date="2024-05" db="EMBL/GenBank/DDBJ databases">
        <title>A draft genome resource for the thread blight pathogen Marasmius tenuissimus strain MS-2.</title>
        <authorList>
            <person name="Yulfo-Soto G.E."/>
            <person name="Baruah I.K."/>
            <person name="Amoako-Attah I."/>
            <person name="Bukari Y."/>
            <person name="Meinhardt L.W."/>
            <person name="Bailey B.A."/>
            <person name="Cohen S.P."/>
        </authorList>
    </citation>
    <scope>NUCLEOTIDE SEQUENCE [LARGE SCALE GENOMIC DNA]</scope>
    <source>
        <strain evidence="2 3">MS-2</strain>
    </source>
</reference>
<evidence type="ECO:0000256" key="1">
    <source>
        <dbReference type="SAM" id="MobiDB-lite"/>
    </source>
</evidence>
<evidence type="ECO:0000313" key="2">
    <source>
        <dbReference type="EMBL" id="KAL0062224.1"/>
    </source>
</evidence>
<accession>A0ABR2ZM06</accession>
<gene>
    <name evidence="2" type="ORF">AAF712_010906</name>
</gene>
<dbReference type="EMBL" id="JBBXMP010000111">
    <property type="protein sequence ID" value="KAL0062224.1"/>
    <property type="molecule type" value="Genomic_DNA"/>
</dbReference>
<organism evidence="2 3">
    <name type="scientific">Marasmius tenuissimus</name>
    <dbReference type="NCBI Taxonomy" id="585030"/>
    <lineage>
        <taxon>Eukaryota</taxon>
        <taxon>Fungi</taxon>
        <taxon>Dikarya</taxon>
        <taxon>Basidiomycota</taxon>
        <taxon>Agaricomycotina</taxon>
        <taxon>Agaricomycetes</taxon>
        <taxon>Agaricomycetidae</taxon>
        <taxon>Agaricales</taxon>
        <taxon>Marasmiineae</taxon>
        <taxon>Marasmiaceae</taxon>
        <taxon>Marasmius</taxon>
    </lineage>
</organism>
<name>A0ABR2ZM06_9AGAR</name>
<protein>
    <submittedName>
        <fullName evidence="2">Uncharacterized protein</fullName>
    </submittedName>
</protein>
<sequence>MPANPGMSPSPGIRKSFMFQVWADLSMQGKTLEYFYNQKELSELETLGYNAQSSWWDRVRPLLRDNSITLPTFGKDKPKGNEWQRLKEPDIWSSDLEVAKEALTRISARMQKAHDTQVSKKRSVGDKRKYVWTGDSSAVKKQRKREEQPIQLNDPLPSNHLAHPFTKAVASLLDNGTTGYR</sequence>
<evidence type="ECO:0000313" key="3">
    <source>
        <dbReference type="Proteomes" id="UP001437256"/>
    </source>
</evidence>
<feature type="region of interest" description="Disordered" evidence="1">
    <location>
        <begin position="135"/>
        <end position="159"/>
    </location>
</feature>
<comment type="caution">
    <text evidence="2">The sequence shown here is derived from an EMBL/GenBank/DDBJ whole genome shotgun (WGS) entry which is preliminary data.</text>
</comment>